<feature type="domain" description="SGNH" evidence="10">
    <location>
        <begin position="455"/>
        <end position="675"/>
    </location>
</feature>
<dbReference type="Pfam" id="PF01757">
    <property type="entry name" value="Acyl_transf_3"/>
    <property type="match status" value="1"/>
</dbReference>
<gene>
    <name evidence="11" type="ORF">UFOPK3046_01652</name>
    <name evidence="12" type="ORF">UFOPK4354_01963</name>
</gene>
<keyword evidence="2" id="KW-1003">Cell membrane</keyword>
<evidence type="ECO:0000256" key="6">
    <source>
        <dbReference type="ARBA" id="ARBA00023136"/>
    </source>
</evidence>
<dbReference type="SUPFAM" id="SSF52266">
    <property type="entry name" value="SGNH hydrolase"/>
    <property type="match status" value="1"/>
</dbReference>
<evidence type="ECO:0000256" key="2">
    <source>
        <dbReference type="ARBA" id="ARBA00022475"/>
    </source>
</evidence>
<feature type="transmembrane region" description="Helical" evidence="8">
    <location>
        <begin position="277"/>
        <end position="299"/>
    </location>
</feature>
<dbReference type="GO" id="GO:0009103">
    <property type="term" value="P:lipopolysaccharide biosynthetic process"/>
    <property type="evidence" value="ECO:0007669"/>
    <property type="project" value="TreeGrafter"/>
</dbReference>
<proteinExistence type="predicted"/>
<comment type="subcellular location">
    <subcellularLocation>
        <location evidence="1">Cell membrane</location>
        <topology evidence="1">Multi-pass membrane protein</topology>
    </subcellularLocation>
</comment>
<feature type="transmembrane region" description="Helical" evidence="8">
    <location>
        <begin position="375"/>
        <end position="397"/>
    </location>
</feature>
<dbReference type="GO" id="GO:0016747">
    <property type="term" value="F:acyltransferase activity, transferring groups other than amino-acyl groups"/>
    <property type="evidence" value="ECO:0007669"/>
    <property type="project" value="InterPro"/>
</dbReference>
<feature type="transmembrane region" description="Helical" evidence="8">
    <location>
        <begin position="311"/>
        <end position="330"/>
    </location>
</feature>
<evidence type="ECO:0000256" key="7">
    <source>
        <dbReference type="ARBA" id="ARBA00023315"/>
    </source>
</evidence>
<keyword evidence="6 8" id="KW-0472">Membrane</keyword>
<protein>
    <submittedName>
        <fullName evidence="11">Unannotated protein</fullName>
    </submittedName>
</protein>
<evidence type="ECO:0000256" key="4">
    <source>
        <dbReference type="ARBA" id="ARBA00022692"/>
    </source>
</evidence>
<dbReference type="GO" id="GO:0005886">
    <property type="term" value="C:plasma membrane"/>
    <property type="evidence" value="ECO:0007669"/>
    <property type="project" value="UniProtKB-SubCell"/>
</dbReference>
<reference evidence="11" key="1">
    <citation type="submission" date="2020-05" db="EMBL/GenBank/DDBJ databases">
        <authorList>
            <person name="Chiriac C."/>
            <person name="Salcher M."/>
            <person name="Ghai R."/>
            <person name="Kavagutti S V."/>
        </authorList>
    </citation>
    <scope>NUCLEOTIDE SEQUENCE</scope>
</reference>
<keyword evidence="4 8" id="KW-0812">Transmembrane</keyword>
<feature type="transmembrane region" description="Helical" evidence="8">
    <location>
        <begin position="342"/>
        <end position="363"/>
    </location>
</feature>
<evidence type="ECO:0000313" key="11">
    <source>
        <dbReference type="EMBL" id="CAB4819181.1"/>
    </source>
</evidence>
<feature type="transmembrane region" description="Helical" evidence="8">
    <location>
        <begin position="162"/>
        <end position="179"/>
    </location>
</feature>
<feature type="transmembrane region" description="Helical" evidence="8">
    <location>
        <begin position="191"/>
        <end position="211"/>
    </location>
</feature>
<dbReference type="InterPro" id="IPR050879">
    <property type="entry name" value="Acyltransferase_3"/>
</dbReference>
<dbReference type="InterPro" id="IPR043968">
    <property type="entry name" value="SGNH"/>
</dbReference>
<feature type="transmembrane region" description="Helical" evidence="8">
    <location>
        <begin position="93"/>
        <end position="111"/>
    </location>
</feature>
<feature type="domain" description="Acyltransferase 3" evidence="9">
    <location>
        <begin position="23"/>
        <end position="360"/>
    </location>
</feature>
<feature type="transmembrane region" description="Helical" evidence="8">
    <location>
        <begin position="50"/>
        <end position="73"/>
    </location>
</feature>
<dbReference type="InterPro" id="IPR036514">
    <property type="entry name" value="SGNH_hydro_sf"/>
</dbReference>
<dbReference type="PANTHER" id="PTHR23028:SF53">
    <property type="entry name" value="ACYL_TRANSF_3 DOMAIN-CONTAINING PROTEIN"/>
    <property type="match status" value="1"/>
</dbReference>
<dbReference type="InterPro" id="IPR002656">
    <property type="entry name" value="Acyl_transf_3_dom"/>
</dbReference>
<feature type="transmembrane region" description="Helical" evidence="8">
    <location>
        <begin position="223"/>
        <end position="240"/>
    </location>
</feature>
<keyword evidence="3" id="KW-0808">Transferase</keyword>
<sequence length="690" mass="74952">MTTIVEEPRSLALSQAEPLPHVPGLDGLRAVAVMLVLFFHADFPWMQGGFLGVSLFFTLSGFLITSLLLREWWNTSSMSAGSFWTRRLRRLTPAAWTVIAGVLLLGVFRVWEDSQLRDLRSDVPWSIVDLVNWHFISVGTSYGEAFSAPSPLEHFWSLAVETQFYALLLIVIGTVLVLGRPTTRRVRLNRLVATLLAATVMSATANLLLARNSMDRAYFGTDTRAAEMLIGALLACATLRHLRLSSQIARKALAVAALIAVVAILALSNLARLDSTWLYPWGLLCSAVCTAALIGSVIQGGVLTRLLQMRVLVNLGRISYGVYLIHWPIFLWLTPQRTSLGLWPLFAVRMAIVIPLALLLFQFVERPIRTGVVPIRSRAVVVVPLAAGVLVVATLALTRDLPPAPSFLQPRAMGEISTSSPSFGKQSDSAQRGFGLLPVLPEPITPAATPASPRPPARVLLVGDSVAASLQDALAESLTARGITFASVATPGCGVIVGVPGKGPDKPITMMGNVMVAECENSIPQRQNESVAQFNPDLVISLSVWEGIDRTVNDVWYEFGTPESDTMLQQLFTDTYNRLTSEGAAVAWVRMPDTVAARNTPTGSPSPQDLQTTAHLRELIDRYVASQPSATAIDLAGFVCPELPCPTQRDGLTLRPTDGLHFDTPEGARYVAEHMSDLITQMDLNQIAKQ</sequence>
<evidence type="ECO:0000259" key="9">
    <source>
        <dbReference type="Pfam" id="PF01757"/>
    </source>
</evidence>
<evidence type="ECO:0000256" key="8">
    <source>
        <dbReference type="SAM" id="Phobius"/>
    </source>
</evidence>
<dbReference type="Gene3D" id="3.40.50.1110">
    <property type="entry name" value="SGNH hydrolase"/>
    <property type="match status" value="1"/>
</dbReference>
<dbReference type="EMBL" id="CAFAAQ010000189">
    <property type="protein sequence ID" value="CAB4819181.1"/>
    <property type="molecule type" value="Genomic_DNA"/>
</dbReference>
<dbReference type="Pfam" id="PF19040">
    <property type="entry name" value="SGNH"/>
    <property type="match status" value="1"/>
</dbReference>
<keyword evidence="7" id="KW-0012">Acyltransferase</keyword>
<dbReference type="PANTHER" id="PTHR23028">
    <property type="entry name" value="ACETYLTRANSFERASE"/>
    <property type="match status" value="1"/>
</dbReference>
<dbReference type="AlphaFoldDB" id="A0A6J6ZBL3"/>
<evidence type="ECO:0000259" key="10">
    <source>
        <dbReference type="Pfam" id="PF19040"/>
    </source>
</evidence>
<dbReference type="EMBL" id="CAFBQW010000315">
    <property type="protein sequence ID" value="CAB5069306.1"/>
    <property type="molecule type" value="Genomic_DNA"/>
</dbReference>
<evidence type="ECO:0000256" key="5">
    <source>
        <dbReference type="ARBA" id="ARBA00022989"/>
    </source>
</evidence>
<evidence type="ECO:0000313" key="12">
    <source>
        <dbReference type="EMBL" id="CAB5069306.1"/>
    </source>
</evidence>
<evidence type="ECO:0000256" key="3">
    <source>
        <dbReference type="ARBA" id="ARBA00022679"/>
    </source>
</evidence>
<name>A0A6J6ZBL3_9ZZZZ</name>
<accession>A0A6J6ZBL3</accession>
<organism evidence="11">
    <name type="scientific">freshwater metagenome</name>
    <dbReference type="NCBI Taxonomy" id="449393"/>
    <lineage>
        <taxon>unclassified sequences</taxon>
        <taxon>metagenomes</taxon>
        <taxon>ecological metagenomes</taxon>
    </lineage>
</organism>
<feature type="transmembrane region" description="Helical" evidence="8">
    <location>
        <begin position="252"/>
        <end position="271"/>
    </location>
</feature>
<evidence type="ECO:0000256" key="1">
    <source>
        <dbReference type="ARBA" id="ARBA00004651"/>
    </source>
</evidence>
<keyword evidence="5 8" id="KW-1133">Transmembrane helix</keyword>